<reference evidence="2" key="1">
    <citation type="submission" date="2014-09" db="EMBL/GenBank/DDBJ databases">
        <title>Genome sequence of the luminous mushroom Mycena chlorophos for searching fungal bioluminescence genes.</title>
        <authorList>
            <person name="Tanaka Y."/>
            <person name="Kasuga D."/>
            <person name="Oba Y."/>
            <person name="Hase S."/>
            <person name="Sato K."/>
            <person name="Oba Y."/>
            <person name="Sakakibara Y."/>
        </authorList>
    </citation>
    <scope>NUCLEOTIDE SEQUENCE</scope>
</reference>
<evidence type="ECO:0000256" key="1">
    <source>
        <dbReference type="SAM" id="MobiDB-lite"/>
    </source>
</evidence>
<protein>
    <recommendedName>
        <fullName evidence="4">BTB domain-containing protein</fullName>
    </recommendedName>
</protein>
<keyword evidence="3" id="KW-1185">Reference proteome</keyword>
<gene>
    <name evidence="2" type="ORF">MCHLO_17411</name>
</gene>
<organism evidence="2 3">
    <name type="scientific">Mycena chlorophos</name>
    <name type="common">Agaric fungus</name>
    <name type="synonym">Agaricus chlorophos</name>
    <dbReference type="NCBI Taxonomy" id="658473"/>
    <lineage>
        <taxon>Eukaryota</taxon>
        <taxon>Fungi</taxon>
        <taxon>Dikarya</taxon>
        <taxon>Basidiomycota</taxon>
        <taxon>Agaricomycotina</taxon>
        <taxon>Agaricomycetes</taxon>
        <taxon>Agaricomycetidae</taxon>
        <taxon>Agaricales</taxon>
        <taxon>Marasmiineae</taxon>
        <taxon>Mycenaceae</taxon>
        <taxon>Mycena</taxon>
    </lineage>
</organism>
<feature type="compositionally biased region" description="Basic and acidic residues" evidence="1">
    <location>
        <begin position="156"/>
        <end position="168"/>
    </location>
</feature>
<evidence type="ECO:0000313" key="2">
    <source>
        <dbReference type="EMBL" id="GAT61387.1"/>
    </source>
</evidence>
<evidence type="ECO:0000313" key="3">
    <source>
        <dbReference type="Proteomes" id="UP000815677"/>
    </source>
</evidence>
<name>A0ABQ0MEL0_MYCCL</name>
<sequence>MAVDANPDWSLGYIPLDDSAEDFRALCWAMYSSPTEMYAVWTTPTTVDVKTYLRIVHIAHKYLLTEYETWAWLMARKSGNAVSSHLNHCSEDELEHMLALAFRCEYSASELLELVETAWVRRIQCGQVSCEHALVVAETHNESIPPGSRIPSPEQAAHRRSEHPEARRRPLMSHQYVDRQVVFVWPEKPALDVIPRHDSCGYHPSCEMEWEKLKSEGNWLPDALKKLTISGRFPQATCVVRRLEHLKRMGEVQHKARFFLEAPVDKIAF</sequence>
<accession>A0ABQ0MEL0</accession>
<proteinExistence type="predicted"/>
<dbReference type="Proteomes" id="UP000815677">
    <property type="component" value="Unassembled WGS sequence"/>
</dbReference>
<evidence type="ECO:0008006" key="4">
    <source>
        <dbReference type="Google" id="ProtNLM"/>
    </source>
</evidence>
<dbReference type="EMBL" id="DF850028">
    <property type="protein sequence ID" value="GAT61387.1"/>
    <property type="molecule type" value="Genomic_DNA"/>
</dbReference>
<feature type="region of interest" description="Disordered" evidence="1">
    <location>
        <begin position="142"/>
        <end position="169"/>
    </location>
</feature>